<dbReference type="PANTHER" id="PTHR12532">
    <property type="entry name" value="TRANSLATIONAL ACTIVATOR OF CYTOCHROME C OXIDASE 1"/>
    <property type="match status" value="1"/>
</dbReference>
<evidence type="ECO:0000256" key="6">
    <source>
        <dbReference type="HAMAP-Rule" id="MF_00693"/>
    </source>
</evidence>
<dbReference type="NCBIfam" id="TIGR01033">
    <property type="entry name" value="YebC/PmpR family DNA-binding transcriptional regulator"/>
    <property type="match status" value="1"/>
</dbReference>
<evidence type="ECO:0000256" key="1">
    <source>
        <dbReference type="ARBA" id="ARBA00008724"/>
    </source>
</evidence>
<keyword evidence="5 6" id="KW-0804">Transcription</keyword>
<dbReference type="Pfam" id="PF01709">
    <property type="entry name" value="Transcrip_reg"/>
    <property type="match status" value="1"/>
</dbReference>
<dbReference type="GO" id="GO:0005829">
    <property type="term" value="C:cytosol"/>
    <property type="evidence" value="ECO:0007669"/>
    <property type="project" value="TreeGrafter"/>
</dbReference>
<dbReference type="GO" id="GO:0003677">
    <property type="term" value="F:DNA binding"/>
    <property type="evidence" value="ECO:0007669"/>
    <property type="project" value="UniProtKB-UniRule"/>
</dbReference>
<dbReference type="GO" id="GO:0006355">
    <property type="term" value="P:regulation of DNA-templated transcription"/>
    <property type="evidence" value="ECO:0007669"/>
    <property type="project" value="UniProtKB-UniRule"/>
</dbReference>
<feature type="domain" description="TACO1/YebC-like second and third" evidence="7">
    <location>
        <begin position="82"/>
        <end position="237"/>
    </location>
</feature>
<dbReference type="InterPro" id="IPR049083">
    <property type="entry name" value="TACO1_YebC_N"/>
</dbReference>
<evidence type="ECO:0000259" key="7">
    <source>
        <dbReference type="Pfam" id="PF01709"/>
    </source>
</evidence>
<gene>
    <name evidence="9" type="ORF">GZ77_00675</name>
</gene>
<keyword evidence="4 6" id="KW-0238">DNA-binding</keyword>
<feature type="domain" description="TACO1/YebC-like N-terminal" evidence="8">
    <location>
        <begin position="5"/>
        <end position="75"/>
    </location>
</feature>
<dbReference type="eggNOG" id="COG0217">
    <property type="taxonomic scope" value="Bacteria"/>
</dbReference>
<evidence type="ECO:0000256" key="2">
    <source>
        <dbReference type="ARBA" id="ARBA00022490"/>
    </source>
</evidence>
<dbReference type="InterPro" id="IPR026564">
    <property type="entry name" value="Transcrip_reg_TACO1-like_dom3"/>
</dbReference>
<proteinExistence type="inferred from homology"/>
<dbReference type="SUPFAM" id="SSF75625">
    <property type="entry name" value="YebC-like"/>
    <property type="match status" value="1"/>
</dbReference>
<evidence type="ECO:0000256" key="5">
    <source>
        <dbReference type="ARBA" id="ARBA00023163"/>
    </source>
</evidence>
<dbReference type="FunFam" id="1.10.10.200:FF:000001">
    <property type="entry name" value="Probable transcriptional regulatory protein YebC"/>
    <property type="match status" value="1"/>
</dbReference>
<dbReference type="PANTHER" id="PTHR12532:SF6">
    <property type="entry name" value="TRANSCRIPTIONAL REGULATORY PROTEIN YEBC-RELATED"/>
    <property type="match status" value="1"/>
</dbReference>
<comment type="similarity">
    <text evidence="1 6">Belongs to the TACO1 family.</text>
</comment>
<dbReference type="Pfam" id="PF20772">
    <property type="entry name" value="TACO1_YebC_N"/>
    <property type="match status" value="1"/>
</dbReference>
<dbReference type="RefSeq" id="WP_034872410.1">
    <property type="nucleotide sequence ID" value="NZ_JOKG01000001.1"/>
</dbReference>
<dbReference type="InterPro" id="IPR002876">
    <property type="entry name" value="Transcrip_reg_TACO1-like"/>
</dbReference>
<dbReference type="EMBL" id="JOKG01000001">
    <property type="protein sequence ID" value="KEQ15235.1"/>
    <property type="molecule type" value="Genomic_DNA"/>
</dbReference>
<evidence type="ECO:0000256" key="3">
    <source>
        <dbReference type="ARBA" id="ARBA00023015"/>
    </source>
</evidence>
<dbReference type="Gene3D" id="3.30.70.980">
    <property type="match status" value="2"/>
</dbReference>
<dbReference type="FunFam" id="3.30.70.980:FF:000002">
    <property type="entry name" value="Probable transcriptional regulatory protein YebC"/>
    <property type="match status" value="1"/>
</dbReference>
<dbReference type="AlphaFoldDB" id="A0A081N9W2"/>
<evidence type="ECO:0000259" key="8">
    <source>
        <dbReference type="Pfam" id="PF20772"/>
    </source>
</evidence>
<comment type="caution">
    <text evidence="9">The sequence shown here is derived from an EMBL/GenBank/DDBJ whole genome shotgun (WGS) entry which is preliminary data.</text>
</comment>
<protein>
    <recommendedName>
        <fullName evidence="6">Probable transcriptional regulatory protein GZ77_00675</fullName>
    </recommendedName>
</protein>
<dbReference type="Proteomes" id="UP000028006">
    <property type="component" value="Unassembled WGS sequence"/>
</dbReference>
<dbReference type="Gene3D" id="1.10.10.200">
    <property type="match status" value="1"/>
</dbReference>
<name>A0A081N9W2_9GAMM</name>
<dbReference type="InterPro" id="IPR017856">
    <property type="entry name" value="Integrase-like_N"/>
</dbReference>
<evidence type="ECO:0000313" key="9">
    <source>
        <dbReference type="EMBL" id="KEQ15235.1"/>
    </source>
</evidence>
<evidence type="ECO:0000313" key="10">
    <source>
        <dbReference type="Proteomes" id="UP000028006"/>
    </source>
</evidence>
<dbReference type="NCBIfam" id="NF001030">
    <property type="entry name" value="PRK00110.1"/>
    <property type="match status" value="1"/>
</dbReference>
<dbReference type="InterPro" id="IPR029072">
    <property type="entry name" value="YebC-like"/>
</dbReference>
<dbReference type="NCBIfam" id="NF009044">
    <property type="entry name" value="PRK12378.1"/>
    <property type="match status" value="1"/>
</dbReference>
<evidence type="ECO:0000256" key="4">
    <source>
        <dbReference type="ARBA" id="ARBA00023125"/>
    </source>
</evidence>
<keyword evidence="10" id="KW-1185">Reference proteome</keyword>
<keyword evidence="2 6" id="KW-0963">Cytoplasm</keyword>
<comment type="subcellular location">
    <subcellularLocation>
        <location evidence="6">Cytoplasm</location>
    </subcellularLocation>
</comment>
<sequence>MAGHSKWANIRHRKAAQDAKRGKIFTKIIRELVVAAKQGGGNIEDNPKLRQVVDKALGANMTRDTINRAIARGAGGDDDSNMEEVTYEGYGAGGIAVLVETLTDNRNRTVAEVRHAFNKHGGNLGTDGSVAYMFERRGQIFFDAGVEEDALMEAALEAGAEDIVANDDGSFEVVTNWTEFMAVKDALEAAGYSAAAAEVAMVADVQTELDKDGAEKIMKLVDRLEDLDDVQNVYTNADISADIMEQLG</sequence>
<dbReference type="InterPro" id="IPR048300">
    <property type="entry name" value="TACO1_YebC-like_2nd/3rd_dom"/>
</dbReference>
<dbReference type="HAMAP" id="MF_00693">
    <property type="entry name" value="Transcrip_reg_TACO1"/>
    <property type="match status" value="1"/>
</dbReference>
<accession>A0A081N9W2</accession>
<keyword evidence="3 6" id="KW-0805">Transcription regulation</keyword>
<reference evidence="9 10" key="1">
    <citation type="submission" date="2014-06" db="EMBL/GenBank/DDBJ databases">
        <title>Whole Genome Sequences of Three Symbiotic Endozoicomonas Bacteria.</title>
        <authorList>
            <person name="Neave M.J."/>
            <person name="Apprill A."/>
            <person name="Voolstra C.R."/>
        </authorList>
    </citation>
    <scope>NUCLEOTIDE SEQUENCE [LARGE SCALE GENOMIC DNA]</scope>
    <source>
        <strain evidence="9 10">LMG 24815</strain>
    </source>
</reference>
<organism evidence="9 10">
    <name type="scientific">Endozoicomonas montiporae</name>
    <dbReference type="NCBI Taxonomy" id="1027273"/>
    <lineage>
        <taxon>Bacteria</taxon>
        <taxon>Pseudomonadati</taxon>
        <taxon>Pseudomonadota</taxon>
        <taxon>Gammaproteobacteria</taxon>
        <taxon>Oceanospirillales</taxon>
        <taxon>Endozoicomonadaceae</taxon>
        <taxon>Endozoicomonas</taxon>
    </lineage>
</organism>